<proteinExistence type="predicted"/>
<name>A0A8S9IHM2_BRACR</name>
<protein>
    <submittedName>
        <fullName evidence="2">Uncharacterized protein</fullName>
    </submittedName>
</protein>
<feature type="compositionally biased region" description="Polar residues" evidence="1">
    <location>
        <begin position="82"/>
        <end position="97"/>
    </location>
</feature>
<evidence type="ECO:0000313" key="2">
    <source>
        <dbReference type="EMBL" id="KAF2568825.1"/>
    </source>
</evidence>
<evidence type="ECO:0000256" key="1">
    <source>
        <dbReference type="SAM" id="MobiDB-lite"/>
    </source>
</evidence>
<feature type="region of interest" description="Disordered" evidence="1">
    <location>
        <begin position="31"/>
        <end position="97"/>
    </location>
</feature>
<organism evidence="2 3">
    <name type="scientific">Brassica cretica</name>
    <name type="common">Mustard</name>
    <dbReference type="NCBI Taxonomy" id="69181"/>
    <lineage>
        <taxon>Eukaryota</taxon>
        <taxon>Viridiplantae</taxon>
        <taxon>Streptophyta</taxon>
        <taxon>Embryophyta</taxon>
        <taxon>Tracheophyta</taxon>
        <taxon>Spermatophyta</taxon>
        <taxon>Magnoliopsida</taxon>
        <taxon>eudicotyledons</taxon>
        <taxon>Gunneridae</taxon>
        <taxon>Pentapetalae</taxon>
        <taxon>rosids</taxon>
        <taxon>malvids</taxon>
        <taxon>Brassicales</taxon>
        <taxon>Brassicaceae</taxon>
        <taxon>Brassiceae</taxon>
        <taxon>Brassica</taxon>
    </lineage>
</organism>
<gene>
    <name evidence="2" type="ORF">F2Q68_00024578</name>
</gene>
<dbReference type="EMBL" id="QGKW02001911">
    <property type="protein sequence ID" value="KAF2568825.1"/>
    <property type="molecule type" value="Genomic_DNA"/>
</dbReference>
<dbReference type="AlphaFoldDB" id="A0A8S9IHM2"/>
<accession>A0A8S9IHM2</accession>
<sequence>MNASRQFHLKLNSSRVRHQVLQQVRHRVRQHLKHTKDTNEHVNTNAQLDHLNTKDNSATRNVSTNVTTPGTTDTPSDTTSTLNKNTMKPHNENSLSL</sequence>
<evidence type="ECO:0000313" key="3">
    <source>
        <dbReference type="Proteomes" id="UP000712281"/>
    </source>
</evidence>
<dbReference type="Proteomes" id="UP000712281">
    <property type="component" value="Unassembled WGS sequence"/>
</dbReference>
<reference evidence="2" key="1">
    <citation type="submission" date="2019-12" db="EMBL/GenBank/DDBJ databases">
        <title>Genome sequencing and annotation of Brassica cretica.</title>
        <authorList>
            <person name="Studholme D.J."/>
            <person name="Sarris P.F."/>
        </authorList>
    </citation>
    <scope>NUCLEOTIDE SEQUENCE</scope>
    <source>
        <strain evidence="2">PFS-001/15</strain>
        <tissue evidence="2">Leaf</tissue>
    </source>
</reference>
<comment type="caution">
    <text evidence="2">The sequence shown here is derived from an EMBL/GenBank/DDBJ whole genome shotgun (WGS) entry which is preliminary data.</text>
</comment>
<feature type="compositionally biased region" description="Low complexity" evidence="1">
    <location>
        <begin position="61"/>
        <end position="81"/>
    </location>
</feature>